<dbReference type="AlphaFoldDB" id="A0A2H0UWS3"/>
<comment type="subcellular location">
    <subcellularLocation>
        <location evidence="1">Chromosome</location>
    </subcellularLocation>
</comment>
<evidence type="ECO:0000256" key="3">
    <source>
        <dbReference type="ARBA" id="ARBA00022603"/>
    </source>
</evidence>
<dbReference type="GO" id="GO:0032259">
    <property type="term" value="P:methylation"/>
    <property type="evidence" value="ECO:0007669"/>
    <property type="project" value="UniProtKB-KW"/>
</dbReference>
<dbReference type="SMART" id="SM00317">
    <property type="entry name" value="SET"/>
    <property type="match status" value="1"/>
</dbReference>
<evidence type="ECO:0000313" key="7">
    <source>
        <dbReference type="EMBL" id="PIR91282.1"/>
    </source>
</evidence>
<dbReference type="SUPFAM" id="SSF82199">
    <property type="entry name" value="SET domain"/>
    <property type="match status" value="1"/>
</dbReference>
<dbReference type="Gene3D" id="2.170.270.10">
    <property type="entry name" value="SET domain"/>
    <property type="match status" value="1"/>
</dbReference>
<name>A0A2H0UWS3_9BACT</name>
<reference evidence="8" key="1">
    <citation type="submission" date="2017-09" db="EMBL/GenBank/DDBJ databases">
        <title>Depth-based differentiation of microbial function through sediment-hosted aquifers and enrichment of novel symbionts in the deep terrestrial subsurface.</title>
        <authorList>
            <person name="Probst A.J."/>
            <person name="Ladd B."/>
            <person name="Jarett J.K."/>
            <person name="Geller-Mcgrath D.E."/>
            <person name="Sieber C.M.K."/>
            <person name="Emerson J.B."/>
            <person name="Anantharaman K."/>
            <person name="Thomas B.C."/>
            <person name="Malmstrom R."/>
            <person name="Stieglmeier M."/>
            <person name="Klingl A."/>
            <person name="Woyke T."/>
            <person name="Ryan C.M."/>
            <person name="Banfield J.F."/>
        </authorList>
    </citation>
    <scope>NUCLEOTIDE SEQUENCE [LARGE SCALE GENOMIC DNA]</scope>
</reference>
<proteinExistence type="predicted"/>
<gene>
    <name evidence="7" type="ORF">COU03_02510</name>
</gene>
<comment type="caution">
    <text evidence="7">The sequence shown here is derived from an EMBL/GenBank/DDBJ whole genome shotgun (WGS) entry which is preliminary data.</text>
</comment>
<dbReference type="GO" id="GO:0005694">
    <property type="term" value="C:chromosome"/>
    <property type="evidence" value="ECO:0007669"/>
    <property type="project" value="UniProtKB-SubCell"/>
</dbReference>
<evidence type="ECO:0000256" key="1">
    <source>
        <dbReference type="ARBA" id="ARBA00004286"/>
    </source>
</evidence>
<evidence type="ECO:0000313" key="8">
    <source>
        <dbReference type="Proteomes" id="UP000228906"/>
    </source>
</evidence>
<sequence length="252" mass="29242">MILLDKSFYTIKKEKQKGRGIFAKKEIPNGTIVADYLGRLIKVEEEEDYEKRFGHYVMFYNDRASIVPQDIKAVGAHLINHSCMPNCGVLLLQKHIIYVSLRKIFPGEELTIDYEIEQLPKGNFQYPCFCKNLFCRGTMNVSQEKEEKWYRFSHKGSKVNFNSLEVVFGQALEPLKKYPKFMKDSFGYPVFASLIKEPIIVSDSRLPSIKVLREKIKNTGRCLYFPKIDYCLFGIADNTLISAPMSYLKKFI</sequence>
<keyword evidence="3" id="KW-0489">Methyltransferase</keyword>
<accession>A0A2H0UWS3</accession>
<dbReference type="PANTHER" id="PTHR22884">
    <property type="entry name" value="SET DOMAIN PROTEINS"/>
    <property type="match status" value="1"/>
</dbReference>
<keyword evidence="5" id="KW-0949">S-adenosyl-L-methionine</keyword>
<evidence type="ECO:0000256" key="5">
    <source>
        <dbReference type="ARBA" id="ARBA00022691"/>
    </source>
</evidence>
<organism evidence="7 8">
    <name type="scientific">bacterium (Candidatus Gribaldobacteria) CG10_big_fil_rev_8_21_14_0_10_41_12</name>
    <dbReference type="NCBI Taxonomy" id="2014277"/>
    <lineage>
        <taxon>Bacteria</taxon>
        <taxon>Candidatus Gribaldobacteria</taxon>
    </lineage>
</organism>
<evidence type="ECO:0000256" key="4">
    <source>
        <dbReference type="ARBA" id="ARBA00022679"/>
    </source>
</evidence>
<dbReference type="Proteomes" id="UP000228906">
    <property type="component" value="Unassembled WGS sequence"/>
</dbReference>
<keyword evidence="4" id="KW-0808">Transferase</keyword>
<evidence type="ECO:0000259" key="6">
    <source>
        <dbReference type="PROSITE" id="PS50280"/>
    </source>
</evidence>
<evidence type="ECO:0000256" key="2">
    <source>
        <dbReference type="ARBA" id="ARBA00022454"/>
    </source>
</evidence>
<dbReference type="InterPro" id="IPR001214">
    <property type="entry name" value="SET_dom"/>
</dbReference>
<dbReference type="Pfam" id="PF00856">
    <property type="entry name" value="SET"/>
    <property type="match status" value="1"/>
</dbReference>
<dbReference type="InterPro" id="IPR050777">
    <property type="entry name" value="SET2_Histone-Lys_MeTrsfase"/>
</dbReference>
<dbReference type="InterPro" id="IPR046341">
    <property type="entry name" value="SET_dom_sf"/>
</dbReference>
<feature type="domain" description="SET" evidence="6">
    <location>
        <begin position="6"/>
        <end position="115"/>
    </location>
</feature>
<dbReference type="GO" id="GO:0008168">
    <property type="term" value="F:methyltransferase activity"/>
    <property type="evidence" value="ECO:0007669"/>
    <property type="project" value="UniProtKB-KW"/>
</dbReference>
<protein>
    <recommendedName>
        <fullName evidence="6">SET domain-containing protein</fullName>
    </recommendedName>
</protein>
<dbReference type="EMBL" id="PFAV01000044">
    <property type="protein sequence ID" value="PIR91282.1"/>
    <property type="molecule type" value="Genomic_DNA"/>
</dbReference>
<keyword evidence="2" id="KW-0158">Chromosome</keyword>
<dbReference type="PROSITE" id="PS50280">
    <property type="entry name" value="SET"/>
    <property type="match status" value="1"/>
</dbReference>